<dbReference type="GO" id="GO:0004497">
    <property type="term" value="F:monooxygenase activity"/>
    <property type="evidence" value="ECO:0007669"/>
    <property type="project" value="UniProtKB-ARBA"/>
</dbReference>
<evidence type="ECO:0000256" key="8">
    <source>
        <dbReference type="SAM" id="SignalP"/>
    </source>
</evidence>
<evidence type="ECO:0000313" key="10">
    <source>
        <dbReference type="EMBL" id="KZL47976.1"/>
    </source>
</evidence>
<dbReference type="InterPro" id="IPR014349">
    <property type="entry name" value="Rieske_Fe-S_prot"/>
</dbReference>
<feature type="domain" description="Rieske" evidence="9">
    <location>
        <begin position="36"/>
        <end position="133"/>
    </location>
</feature>
<dbReference type="EMBL" id="LWAJ01000267">
    <property type="protein sequence ID" value="KZL47976.1"/>
    <property type="molecule type" value="Genomic_DNA"/>
</dbReference>
<gene>
    <name evidence="10" type="ORF">A2T98_20130</name>
</gene>
<name>A0A161V9W2_NODSP</name>
<dbReference type="GO" id="GO:0016705">
    <property type="term" value="F:oxidoreductase activity, acting on paired donors, with incorporation or reduction of molecular oxygen"/>
    <property type="evidence" value="ECO:0007669"/>
    <property type="project" value="UniProtKB-ARBA"/>
</dbReference>
<keyword evidence="2" id="KW-0479">Metal-binding</keyword>
<dbReference type="RefSeq" id="WP_063874288.1">
    <property type="nucleotide sequence ID" value="NZ_CAWMRI010000267.1"/>
</dbReference>
<comment type="caution">
    <text evidence="10">The sequence shown here is derived from an EMBL/GenBank/DDBJ whole genome shotgun (WGS) entry which is preliminary data.</text>
</comment>
<dbReference type="GO" id="GO:0051537">
    <property type="term" value="F:2 iron, 2 sulfur cluster binding"/>
    <property type="evidence" value="ECO:0007669"/>
    <property type="project" value="UniProtKB-KW"/>
</dbReference>
<dbReference type="GO" id="GO:0046872">
    <property type="term" value="F:metal ion binding"/>
    <property type="evidence" value="ECO:0007669"/>
    <property type="project" value="UniProtKB-KW"/>
</dbReference>
<keyword evidence="3" id="KW-0408">Iron</keyword>
<evidence type="ECO:0000259" key="9">
    <source>
        <dbReference type="PROSITE" id="PS51296"/>
    </source>
</evidence>
<dbReference type="SUPFAM" id="SSF50022">
    <property type="entry name" value="ISP domain"/>
    <property type="match status" value="1"/>
</dbReference>
<dbReference type="Gene3D" id="2.102.10.10">
    <property type="entry name" value="Rieske [2Fe-2S] iron-sulphur domain"/>
    <property type="match status" value="1"/>
</dbReference>
<protein>
    <submittedName>
        <fullName evidence="10">Cytochrome B6</fullName>
    </submittedName>
</protein>
<accession>A0A161V9W2</accession>
<keyword evidence="4" id="KW-0411">Iron-sulfur</keyword>
<dbReference type="PROSITE" id="PS51296">
    <property type="entry name" value="RIESKE"/>
    <property type="match status" value="1"/>
</dbReference>
<dbReference type="Proteomes" id="UP000076555">
    <property type="component" value="Unassembled WGS sequence"/>
</dbReference>
<evidence type="ECO:0000256" key="6">
    <source>
        <dbReference type="ARBA" id="ARBA00023157"/>
    </source>
</evidence>
<dbReference type="InterPro" id="IPR005805">
    <property type="entry name" value="Rieske_Fe-S_prot_C"/>
</dbReference>
<evidence type="ECO:0000313" key="11">
    <source>
        <dbReference type="Proteomes" id="UP000076555"/>
    </source>
</evidence>
<sequence>MKRRDFINWVGLGAIASSLPVAIAACSDQTTASEDWQTVGTVAELDQNGQLLLKNGPSLNVLVVGTSESENLIAVNPTCTHSGCTVAWETKGNKFACPCHGAEYSSDGQVQKGPATKPLKTYTAKIENNSVLVKQN</sequence>
<reference evidence="10 11" key="1">
    <citation type="submission" date="2016-04" db="EMBL/GenBank/DDBJ databases">
        <title>Draft Genome Assembly of the Bloom-forming Cyanobacterium Nodularia spumigena Strain CENA596 in Shrimp Production Ponds.</title>
        <authorList>
            <person name="Popin R.V."/>
            <person name="Rigonato J."/>
            <person name="Abreu V.A."/>
            <person name="Andreote A.P."/>
            <person name="Silveira S.B."/>
            <person name="Odebrecht C."/>
            <person name="Fiore M.F."/>
        </authorList>
    </citation>
    <scope>NUCLEOTIDE SEQUENCE [LARGE SCALE GENOMIC DNA]</scope>
    <source>
        <strain evidence="10 11">CENA596</strain>
    </source>
</reference>
<dbReference type="Pfam" id="PF00355">
    <property type="entry name" value="Rieske"/>
    <property type="match status" value="1"/>
</dbReference>
<evidence type="ECO:0000256" key="3">
    <source>
        <dbReference type="ARBA" id="ARBA00023004"/>
    </source>
</evidence>
<comment type="cofactor">
    <cofactor evidence="7">
        <name>[2Fe-2S] cluster</name>
        <dbReference type="ChEBI" id="CHEBI:190135"/>
    </cofactor>
</comment>
<dbReference type="OrthoDB" id="9767869at2"/>
<feature type="chain" id="PRO_5007828475" evidence="8">
    <location>
        <begin position="25"/>
        <end position="136"/>
    </location>
</feature>
<feature type="signal peptide" evidence="8">
    <location>
        <begin position="1"/>
        <end position="24"/>
    </location>
</feature>
<proteinExistence type="predicted"/>
<keyword evidence="5" id="KW-0793">Thylakoid</keyword>
<keyword evidence="6" id="KW-1015">Disulfide bond</keyword>
<dbReference type="GO" id="GO:0016020">
    <property type="term" value="C:membrane"/>
    <property type="evidence" value="ECO:0007669"/>
    <property type="project" value="InterPro"/>
</dbReference>
<evidence type="ECO:0000256" key="1">
    <source>
        <dbReference type="ARBA" id="ARBA00022714"/>
    </source>
</evidence>
<evidence type="ECO:0000256" key="5">
    <source>
        <dbReference type="ARBA" id="ARBA00023078"/>
    </source>
</evidence>
<dbReference type="PRINTS" id="PR00162">
    <property type="entry name" value="RIESKE"/>
</dbReference>
<evidence type="ECO:0000256" key="2">
    <source>
        <dbReference type="ARBA" id="ARBA00022723"/>
    </source>
</evidence>
<keyword evidence="8" id="KW-0732">Signal</keyword>
<dbReference type="AlphaFoldDB" id="A0A161V9W2"/>
<dbReference type="InterPro" id="IPR036922">
    <property type="entry name" value="Rieske_2Fe-2S_sf"/>
</dbReference>
<keyword evidence="1" id="KW-0001">2Fe-2S</keyword>
<dbReference type="PROSITE" id="PS51257">
    <property type="entry name" value="PROKAR_LIPOPROTEIN"/>
    <property type="match status" value="1"/>
</dbReference>
<dbReference type="PANTHER" id="PTHR10134">
    <property type="entry name" value="CYTOCHROME B-C1 COMPLEX SUBUNIT RIESKE, MITOCHONDRIAL"/>
    <property type="match status" value="1"/>
</dbReference>
<organism evidence="10 11">
    <name type="scientific">Nodularia spumigena CENA596</name>
    <dbReference type="NCBI Taxonomy" id="1819295"/>
    <lineage>
        <taxon>Bacteria</taxon>
        <taxon>Bacillati</taxon>
        <taxon>Cyanobacteriota</taxon>
        <taxon>Cyanophyceae</taxon>
        <taxon>Nostocales</taxon>
        <taxon>Nodulariaceae</taxon>
        <taxon>Nodularia</taxon>
    </lineage>
</organism>
<dbReference type="InterPro" id="IPR017941">
    <property type="entry name" value="Rieske_2Fe-2S"/>
</dbReference>
<dbReference type="CDD" id="cd03467">
    <property type="entry name" value="Rieske"/>
    <property type="match status" value="1"/>
</dbReference>
<evidence type="ECO:0000256" key="4">
    <source>
        <dbReference type="ARBA" id="ARBA00023014"/>
    </source>
</evidence>
<evidence type="ECO:0000256" key="7">
    <source>
        <dbReference type="ARBA" id="ARBA00034078"/>
    </source>
</evidence>